<accession>A0ABU6ZJI1</accession>
<dbReference type="Proteomes" id="UP001341840">
    <property type="component" value="Unassembled WGS sequence"/>
</dbReference>
<proteinExistence type="predicted"/>
<gene>
    <name evidence="2" type="ORF">PIB30_061167</name>
</gene>
<keyword evidence="3" id="KW-1185">Reference proteome</keyword>
<name>A0ABU6ZJI1_9FABA</name>
<evidence type="ECO:0000313" key="3">
    <source>
        <dbReference type="Proteomes" id="UP001341840"/>
    </source>
</evidence>
<reference evidence="2 3" key="1">
    <citation type="journal article" date="2023" name="Plants (Basel)">
        <title>Bridging the Gap: Combining Genomics and Transcriptomics Approaches to Understand Stylosanthes scabra, an Orphan Legume from the Brazilian Caatinga.</title>
        <authorList>
            <person name="Ferreira-Neto J.R.C."/>
            <person name="da Silva M.D."/>
            <person name="Binneck E."/>
            <person name="de Melo N.F."/>
            <person name="da Silva R.H."/>
            <person name="de Melo A.L.T.M."/>
            <person name="Pandolfi V."/>
            <person name="Bustamante F.O."/>
            <person name="Brasileiro-Vidal A.C."/>
            <person name="Benko-Iseppon A.M."/>
        </authorList>
    </citation>
    <scope>NUCLEOTIDE SEQUENCE [LARGE SCALE GENOMIC DNA]</scope>
    <source>
        <tissue evidence="2">Leaves</tissue>
    </source>
</reference>
<protein>
    <submittedName>
        <fullName evidence="2">Uncharacterized protein</fullName>
    </submittedName>
</protein>
<feature type="transmembrane region" description="Helical" evidence="1">
    <location>
        <begin position="73"/>
        <end position="97"/>
    </location>
</feature>
<keyword evidence="1" id="KW-0812">Transmembrane</keyword>
<evidence type="ECO:0000313" key="2">
    <source>
        <dbReference type="EMBL" id="MED6222101.1"/>
    </source>
</evidence>
<keyword evidence="1" id="KW-0472">Membrane</keyword>
<comment type="caution">
    <text evidence="2">The sequence shown here is derived from an EMBL/GenBank/DDBJ whole genome shotgun (WGS) entry which is preliminary data.</text>
</comment>
<keyword evidence="1" id="KW-1133">Transmembrane helix</keyword>
<organism evidence="2 3">
    <name type="scientific">Stylosanthes scabra</name>
    <dbReference type="NCBI Taxonomy" id="79078"/>
    <lineage>
        <taxon>Eukaryota</taxon>
        <taxon>Viridiplantae</taxon>
        <taxon>Streptophyta</taxon>
        <taxon>Embryophyta</taxon>
        <taxon>Tracheophyta</taxon>
        <taxon>Spermatophyta</taxon>
        <taxon>Magnoliopsida</taxon>
        <taxon>eudicotyledons</taxon>
        <taxon>Gunneridae</taxon>
        <taxon>Pentapetalae</taxon>
        <taxon>rosids</taxon>
        <taxon>fabids</taxon>
        <taxon>Fabales</taxon>
        <taxon>Fabaceae</taxon>
        <taxon>Papilionoideae</taxon>
        <taxon>50 kb inversion clade</taxon>
        <taxon>dalbergioids sensu lato</taxon>
        <taxon>Dalbergieae</taxon>
        <taxon>Pterocarpus clade</taxon>
        <taxon>Stylosanthes</taxon>
    </lineage>
</organism>
<evidence type="ECO:0000256" key="1">
    <source>
        <dbReference type="SAM" id="Phobius"/>
    </source>
</evidence>
<dbReference type="EMBL" id="JASCZI010272411">
    <property type="protein sequence ID" value="MED6222101.1"/>
    <property type="molecule type" value="Genomic_DNA"/>
</dbReference>
<sequence length="184" mass="20278">MEVVKALINANDINDVSLVDNATTVAAIVLQQVMKKSVGAYVDPVSGFVVEVQLPFPTCVAGSFSSRDLATVIAPPLFLLLLLLLLLLLAIVVVVVMRPKSYSLGPYDAMSLVFHCRIFLHPFERKDSFGMAEIFSTKIFGNHSHTQMKGRGLKLGAKECNEELKLLKYNKDININNPMEENPS</sequence>